<dbReference type="GO" id="GO:0005548">
    <property type="term" value="F:phospholipid transporter activity"/>
    <property type="evidence" value="ECO:0007669"/>
    <property type="project" value="TreeGrafter"/>
</dbReference>
<dbReference type="InterPro" id="IPR003399">
    <property type="entry name" value="Mce/MlaD"/>
</dbReference>
<keyword evidence="2" id="KW-0472">Membrane</keyword>
<protein>
    <submittedName>
        <fullName evidence="4">MCE family protein</fullName>
    </submittedName>
</protein>
<evidence type="ECO:0000256" key="2">
    <source>
        <dbReference type="SAM" id="Phobius"/>
    </source>
</evidence>
<evidence type="ECO:0000259" key="3">
    <source>
        <dbReference type="Pfam" id="PF02470"/>
    </source>
</evidence>
<keyword evidence="5" id="KW-1185">Reference proteome</keyword>
<proteinExistence type="predicted"/>
<dbReference type="Proteomes" id="UP000477311">
    <property type="component" value="Unassembled WGS sequence"/>
</dbReference>
<dbReference type="RefSeq" id="WP_165107774.1">
    <property type="nucleotide sequence ID" value="NZ_JAAKYA010000064.1"/>
</dbReference>
<reference evidence="4 5" key="1">
    <citation type="submission" date="2020-02" db="EMBL/GenBank/DDBJ databases">
        <title>Draft genome sequence of Limisphaera ngatamarikiensis NGM72.4T, a thermophilic Verrucomicrobia grouped in subdivision 3.</title>
        <authorList>
            <person name="Carere C.R."/>
            <person name="Steen J."/>
            <person name="Hugenholtz P."/>
            <person name="Stott M.B."/>
        </authorList>
    </citation>
    <scope>NUCLEOTIDE SEQUENCE [LARGE SCALE GENOMIC DNA]</scope>
    <source>
        <strain evidence="4 5">NGM72.4</strain>
    </source>
</reference>
<feature type="domain" description="Mce/MlaD" evidence="3">
    <location>
        <begin position="55"/>
        <end position="136"/>
    </location>
</feature>
<comment type="caution">
    <text evidence="4">The sequence shown here is derived from an EMBL/GenBank/DDBJ whole genome shotgun (WGS) entry which is preliminary data.</text>
</comment>
<dbReference type="PANTHER" id="PTHR33371">
    <property type="entry name" value="INTERMEMBRANE PHOSPHOLIPID TRANSPORT SYSTEM BINDING PROTEIN MLAD-RELATED"/>
    <property type="match status" value="1"/>
</dbReference>
<name>A0A6M1RPP8_9BACT</name>
<keyword evidence="2" id="KW-1133">Transmembrane helix</keyword>
<feature type="transmembrane region" description="Helical" evidence="2">
    <location>
        <begin position="20"/>
        <end position="41"/>
    </location>
</feature>
<feature type="region of interest" description="Disordered" evidence="1">
    <location>
        <begin position="412"/>
        <end position="437"/>
    </location>
</feature>
<organism evidence="4 5">
    <name type="scientific">Limisphaera ngatamarikiensis</name>
    <dbReference type="NCBI Taxonomy" id="1324935"/>
    <lineage>
        <taxon>Bacteria</taxon>
        <taxon>Pseudomonadati</taxon>
        <taxon>Verrucomicrobiota</taxon>
        <taxon>Verrucomicrobiia</taxon>
        <taxon>Limisphaerales</taxon>
        <taxon>Limisphaeraceae</taxon>
        <taxon>Limisphaera</taxon>
    </lineage>
</organism>
<dbReference type="EMBL" id="JAAKYA010000064">
    <property type="protein sequence ID" value="NGO39633.1"/>
    <property type="molecule type" value="Genomic_DNA"/>
</dbReference>
<keyword evidence="2" id="KW-0812">Transmembrane</keyword>
<sequence length="437" mass="49659">MPLQDLTPELRTRLNRLERLAGWFVLIALALLLIGFAYYVYHTAQRKGWFVVKARYFTLLDRATGLRVGDPVKLMGFEVGRITRVEAQPPDDFYYNVYVEFEVRAPYYGYLWTTGSRVRVTPADLWGKREIEVTKGSGGTPTYIFHPLRDVTLAEAAQLPEPDRWQLAEDIYDPHQPQILIPALTPLTPDTLTRLRDLGRERIRLLDTRETRRWMTGIWNDREGRYDPYTPRSTPYWLRADETPALTERLDQLVKEVEQALPGILTLTNDVRQTLQHLAGLTRELESRAAELQQPLSNLTQVTAQLQGQGALGAWLLDPTSRTNLNALLAGAPAALDQTTRLLDRADQSLQQITAELVETLNHLAGITGNLRQQVEANTNLVSSITRTIVDLDDFVQGLKRHWLLRSAFRTRGEPNPAHTTPAPRAPLRAPNDPRQP</sequence>
<evidence type="ECO:0000256" key="1">
    <source>
        <dbReference type="SAM" id="MobiDB-lite"/>
    </source>
</evidence>
<feature type="compositionally biased region" description="Low complexity" evidence="1">
    <location>
        <begin position="415"/>
        <end position="437"/>
    </location>
</feature>
<dbReference type="Pfam" id="PF02470">
    <property type="entry name" value="MlaD"/>
    <property type="match status" value="1"/>
</dbReference>
<evidence type="ECO:0000313" key="5">
    <source>
        <dbReference type="Proteomes" id="UP000477311"/>
    </source>
</evidence>
<dbReference type="GO" id="GO:0005543">
    <property type="term" value="F:phospholipid binding"/>
    <property type="evidence" value="ECO:0007669"/>
    <property type="project" value="TreeGrafter"/>
</dbReference>
<gene>
    <name evidence="4" type="ORF">G4L39_09530</name>
</gene>
<accession>A0A6M1RPP8</accession>
<dbReference type="AlphaFoldDB" id="A0A6M1RPP8"/>
<evidence type="ECO:0000313" key="4">
    <source>
        <dbReference type="EMBL" id="NGO39633.1"/>
    </source>
</evidence>
<dbReference type="PANTHER" id="PTHR33371:SF4">
    <property type="entry name" value="INTERMEMBRANE PHOSPHOLIPID TRANSPORT SYSTEM BINDING PROTEIN MLAD"/>
    <property type="match status" value="1"/>
</dbReference>
<dbReference type="InterPro" id="IPR052336">
    <property type="entry name" value="MlaD_Phospholipid_Transporter"/>
</dbReference>